<dbReference type="PANTHER" id="PTHR13378:SF1">
    <property type="entry name" value="RAGULATOR COMPLEX PROTEIN LAMTOR3"/>
    <property type="match status" value="1"/>
</dbReference>
<name>A0A8X6F402_TRICU</name>
<dbReference type="GO" id="GO:0071986">
    <property type="term" value="C:Ragulator complex"/>
    <property type="evidence" value="ECO:0007669"/>
    <property type="project" value="TreeGrafter"/>
</dbReference>
<sequence length="171" mass="18592">MARFASRAAAISQWNASHSNVHLLQESEIKNINNKISEMTNADYGGGDNPEVAKKYLQDIIKRVDGLRAIVITDRDGIPIIKVNAPEIQDPVSKPNFLASVSLAVEQAGKLGNGKNKRIICMFNTIQVIHFNKSPLMISLIASSKANTGILLNLESDLNGLVDDLRTAIDA</sequence>
<dbReference type="EMBL" id="BMAO01020758">
    <property type="protein sequence ID" value="GFQ69607.1"/>
    <property type="molecule type" value="Genomic_DNA"/>
</dbReference>
<dbReference type="PANTHER" id="PTHR13378">
    <property type="entry name" value="REGULATOR COMPLEX PROTEIN LAMTOR3"/>
    <property type="match status" value="1"/>
</dbReference>
<evidence type="ECO:0000313" key="3">
    <source>
        <dbReference type="Proteomes" id="UP000887116"/>
    </source>
</evidence>
<protein>
    <recommendedName>
        <fullName evidence="4">Ragulator complex protein LAMTOR3</fullName>
    </recommendedName>
</protein>
<dbReference type="GO" id="GO:0071230">
    <property type="term" value="P:cellular response to amino acid stimulus"/>
    <property type="evidence" value="ECO:0007669"/>
    <property type="project" value="TreeGrafter"/>
</dbReference>
<dbReference type="AlphaFoldDB" id="A0A8X6F402"/>
<proteinExistence type="inferred from homology"/>
<dbReference type="SUPFAM" id="SSF103196">
    <property type="entry name" value="Roadblock/LC7 domain"/>
    <property type="match status" value="1"/>
</dbReference>
<dbReference type="Pfam" id="PF08923">
    <property type="entry name" value="MAPKK1_Int"/>
    <property type="match status" value="1"/>
</dbReference>
<gene>
    <name evidence="2" type="primary">lamtor3</name>
    <name evidence="2" type="ORF">TNCT_251511</name>
</gene>
<dbReference type="FunFam" id="3.30.450.30:FF:000003">
    <property type="entry name" value="ragulator complex protein LAMTOR3 homolog"/>
    <property type="match status" value="1"/>
</dbReference>
<accession>A0A8X6F402</accession>
<dbReference type="GO" id="GO:0032008">
    <property type="term" value="P:positive regulation of TOR signaling"/>
    <property type="evidence" value="ECO:0007669"/>
    <property type="project" value="TreeGrafter"/>
</dbReference>
<dbReference type="OrthoDB" id="343907at2759"/>
<dbReference type="SMART" id="SM01278">
    <property type="entry name" value="MAPKK1_Int"/>
    <property type="match status" value="1"/>
</dbReference>
<comment type="caution">
    <text evidence="2">The sequence shown here is derived from an EMBL/GenBank/DDBJ whole genome shotgun (WGS) entry which is preliminary data.</text>
</comment>
<organism evidence="2 3">
    <name type="scientific">Trichonephila clavata</name>
    <name type="common">Joro spider</name>
    <name type="synonym">Nephila clavata</name>
    <dbReference type="NCBI Taxonomy" id="2740835"/>
    <lineage>
        <taxon>Eukaryota</taxon>
        <taxon>Metazoa</taxon>
        <taxon>Ecdysozoa</taxon>
        <taxon>Arthropoda</taxon>
        <taxon>Chelicerata</taxon>
        <taxon>Arachnida</taxon>
        <taxon>Araneae</taxon>
        <taxon>Araneomorphae</taxon>
        <taxon>Entelegynae</taxon>
        <taxon>Araneoidea</taxon>
        <taxon>Nephilidae</taxon>
        <taxon>Trichonephila</taxon>
    </lineage>
</organism>
<reference evidence="2" key="1">
    <citation type="submission" date="2020-07" db="EMBL/GenBank/DDBJ databases">
        <title>Multicomponent nature underlies the extraordinary mechanical properties of spider dragline silk.</title>
        <authorList>
            <person name="Kono N."/>
            <person name="Nakamura H."/>
            <person name="Mori M."/>
            <person name="Yoshida Y."/>
            <person name="Ohtoshi R."/>
            <person name="Malay A.D."/>
            <person name="Moran D.A.P."/>
            <person name="Tomita M."/>
            <person name="Numata K."/>
            <person name="Arakawa K."/>
        </authorList>
    </citation>
    <scope>NUCLEOTIDE SEQUENCE</scope>
</reference>
<evidence type="ECO:0000256" key="1">
    <source>
        <dbReference type="ARBA" id="ARBA00005356"/>
    </source>
</evidence>
<evidence type="ECO:0000313" key="2">
    <source>
        <dbReference type="EMBL" id="GFQ69607.1"/>
    </source>
</evidence>
<dbReference type="InterPro" id="IPR015019">
    <property type="entry name" value="LAMTOR3"/>
</dbReference>
<evidence type="ECO:0008006" key="4">
    <source>
        <dbReference type="Google" id="ProtNLM"/>
    </source>
</evidence>
<dbReference type="Proteomes" id="UP000887116">
    <property type="component" value="Unassembled WGS sequence"/>
</dbReference>
<comment type="similarity">
    <text evidence="1">Belongs to the LAMTOR3 family.</text>
</comment>
<keyword evidence="3" id="KW-1185">Reference proteome</keyword>
<dbReference type="Gene3D" id="3.30.450.30">
    <property type="entry name" value="Dynein light chain 2a, cytoplasmic"/>
    <property type="match status" value="1"/>
</dbReference>